<dbReference type="PROSITE" id="PS51517">
    <property type="entry name" value="NDT80"/>
    <property type="match status" value="1"/>
</dbReference>
<dbReference type="InterPro" id="IPR008967">
    <property type="entry name" value="p53-like_TF_DNA-bd_sf"/>
</dbReference>
<evidence type="ECO:0000256" key="3">
    <source>
        <dbReference type="ARBA" id="ARBA00022692"/>
    </source>
</evidence>
<feature type="compositionally biased region" description="Pro residues" evidence="8">
    <location>
        <begin position="260"/>
        <end position="269"/>
    </location>
</feature>
<keyword evidence="12" id="KW-1185">Reference proteome</keyword>
<dbReference type="AlphaFoldDB" id="A0A9N7TSM9"/>
<dbReference type="GO" id="GO:0016540">
    <property type="term" value="P:protein autoprocessing"/>
    <property type="evidence" value="ECO:0007669"/>
    <property type="project" value="InterPro"/>
</dbReference>
<dbReference type="InterPro" id="IPR051577">
    <property type="entry name" value="MRF-like"/>
</dbReference>
<evidence type="ECO:0000256" key="8">
    <source>
        <dbReference type="SAM" id="MobiDB-lite"/>
    </source>
</evidence>
<reference evidence="11" key="1">
    <citation type="submission" date="2020-03" db="EMBL/GenBank/DDBJ databases">
        <authorList>
            <person name="Weist P."/>
        </authorList>
    </citation>
    <scope>NUCLEOTIDE SEQUENCE</scope>
</reference>
<feature type="region of interest" description="Disordered" evidence="8">
    <location>
        <begin position="79"/>
        <end position="103"/>
    </location>
</feature>
<evidence type="ECO:0000256" key="7">
    <source>
        <dbReference type="PROSITE-ProRule" id="PRU00850"/>
    </source>
</evidence>
<gene>
    <name evidence="11" type="ORF">PLEPLA_LOCUS5221</name>
</gene>
<feature type="domain" description="Peptidase S74" evidence="10">
    <location>
        <begin position="637"/>
        <end position="745"/>
    </location>
</feature>
<dbReference type="InterPro" id="IPR026932">
    <property type="entry name" value="MYRF_ICA"/>
</dbReference>
<feature type="compositionally biased region" description="Pro residues" evidence="8">
    <location>
        <begin position="295"/>
        <end position="304"/>
    </location>
</feature>
<dbReference type="Pfam" id="PF05224">
    <property type="entry name" value="NDT80_PhoG"/>
    <property type="match status" value="1"/>
</dbReference>
<feature type="region of interest" description="Disordered" evidence="8">
    <location>
        <begin position="176"/>
        <end position="229"/>
    </location>
</feature>
<comment type="similarity">
    <text evidence="2">Belongs to the MRF family.</text>
</comment>
<dbReference type="GO" id="GO:0043565">
    <property type="term" value="F:sequence-specific DNA binding"/>
    <property type="evidence" value="ECO:0007669"/>
    <property type="project" value="TreeGrafter"/>
</dbReference>
<keyword evidence="5 7" id="KW-0238">DNA-binding</keyword>
<feature type="DNA-binding region" description="NDT80" evidence="7">
    <location>
        <begin position="296"/>
        <end position="584"/>
    </location>
</feature>
<dbReference type="GO" id="GO:0005789">
    <property type="term" value="C:endoplasmic reticulum membrane"/>
    <property type="evidence" value="ECO:0007669"/>
    <property type="project" value="TreeGrafter"/>
</dbReference>
<dbReference type="PANTHER" id="PTHR13029">
    <property type="match status" value="1"/>
</dbReference>
<accession>A0A9N7TSM9</accession>
<name>A0A9N7TSM9_PLEPL</name>
<dbReference type="InterPro" id="IPR025719">
    <property type="entry name" value="MYRF_C2"/>
</dbReference>
<evidence type="ECO:0000259" key="10">
    <source>
        <dbReference type="PROSITE" id="PS51688"/>
    </source>
</evidence>
<keyword evidence="6" id="KW-0472">Membrane</keyword>
<dbReference type="Pfam" id="PF13888">
    <property type="entry name" value="MRF_C2"/>
    <property type="match status" value="1"/>
</dbReference>
<sequence length="1279" mass="141327">MQMGQTGDRTADLQVKVQLTHGDDSQTPQTTRGFISGEVSCEVGSEPESILGHVGGNLQDLESDSTWITPEDQLLHNSHRAAAQRRPSWRETQARGPLLGGMEPGAGRLPLQVLGENEALQQFFSDQDVSGVLDSSVAVDTSILEQYLGNDLDPSNLYDSPPEAPPTSFREIRSLNMLPESPPDSSSEACSPAQMPDFHPEAPHWSNQHSTQQAFHPSSQSAASSSCCFKDRGPAPGHHDLLTYDQLHSFGLTNTYIRSGPPPVPPAPPAHLHQLSHHSPEHIRYLSPESCPQVYTPPTPPSPSLPSSHCYAAPRPGPGGVPHPTTPASTCGSGSAPKLTAHSPESKKRRRSECEETSSGIEPSSSDADGSCGASAGNGTGGFGFNLGLLTWEQYRPAQWSTLYSRGYQTLSPPAFHVDADKGFNYSAADEAFICQKKNHFQVTVHIGVAAEPQYVRTPNETREVDHFLIRLFGVKLESPSHQVTIEQSQPDRSKKPFHPVRVKLPDGEVTKVTLGRLHFAETTSNNMRKKGKPEPGPECVSRFFQMVVGLFAAVGDDSFLLTALVSERIIVRVTTPNLPRTPGSSRWTGTPCGSAGGRCRTPWSVRVESGINTDSPDEALVVCGNAKVMGTIMQPSDSRVKLNIQEVDSEQQLKRITQMRIVEFDYKPEFASTMGMDHTHQTGIIAQEVKQLLPAAVKEVGDVTCTDGEMIHNFLMVDKEQIFMENVGAVQQLSKLTDNLEVRINDLEVWNRRLAKLKSLTGSLRSTGKLSSVSSTSGADPCKSVKVETERRGQKVVRCLQHRVVQASVVSLIATLAVCIISFTTLYVLSMKEKDFDAFPGNSSGSPALQTTAWSSTVSPSGPPGHWPPDVDFCDLLYCDEVYCCPSPPEGSTEFNTTESGGAENTDVTRKRYQELEGVRDWRNTTIHSFLIKENQQLIDSKYCFRDDCGPGRFIYRVPISPFVPVNMRVTLIMNSTELLVVYLCSFDESAACSALQDKNTITGSRYPSNSQGEHEWPLHVARLYHSSYHFRSTVAGQADCSTDHHFAGALFTDYVFHFFRHCTTHIERQIPHNGNCHRGKLSLSPLTSFRQSPENISAGWELDISRRLRRSQTAESKVPVSCLPIVQRRSGGGGACEPGVDAVRKQEVMRPSDPASLSLYEQQEEVQENRSLLEEVNNEITPLLSSDPLRWGENLRPLELSCIEAELRETLRLDVERQREAEFLRQQENKQLWQNLCYLSLSQRVAKPWVSSYFRKFPMHMYCCPSRPPVTEERGGA</sequence>
<evidence type="ECO:0000313" key="11">
    <source>
        <dbReference type="EMBL" id="CAB1417419.1"/>
    </source>
</evidence>
<dbReference type="Gene3D" id="2.60.40.1390">
    <property type="entry name" value="NDT80 DNA-binding domain"/>
    <property type="match status" value="1"/>
</dbReference>
<feature type="compositionally biased region" description="Pro residues" evidence="8">
    <location>
        <begin position="315"/>
        <end position="325"/>
    </location>
</feature>
<feature type="region of interest" description="Disordered" evidence="8">
    <location>
        <begin position="255"/>
        <end position="373"/>
    </location>
</feature>
<evidence type="ECO:0000256" key="2">
    <source>
        <dbReference type="ARBA" id="ARBA00008221"/>
    </source>
</evidence>
<evidence type="ECO:0000313" key="12">
    <source>
        <dbReference type="Proteomes" id="UP001153269"/>
    </source>
</evidence>
<dbReference type="PANTHER" id="PTHR13029:SF17">
    <property type="entry name" value="MYELIN REGULATORY FACTOR-LIKE PROTEIN"/>
    <property type="match status" value="1"/>
</dbReference>
<evidence type="ECO:0000256" key="5">
    <source>
        <dbReference type="ARBA" id="ARBA00023125"/>
    </source>
</evidence>
<evidence type="ECO:0000259" key="9">
    <source>
        <dbReference type="PROSITE" id="PS51517"/>
    </source>
</evidence>
<evidence type="ECO:0008006" key="13">
    <source>
        <dbReference type="Google" id="ProtNLM"/>
    </source>
</evidence>
<dbReference type="Proteomes" id="UP001153269">
    <property type="component" value="Unassembled WGS sequence"/>
</dbReference>
<dbReference type="GO" id="GO:0045893">
    <property type="term" value="P:positive regulation of DNA-templated transcription"/>
    <property type="evidence" value="ECO:0007669"/>
    <property type="project" value="TreeGrafter"/>
</dbReference>
<dbReference type="GO" id="GO:0005634">
    <property type="term" value="C:nucleus"/>
    <property type="evidence" value="ECO:0007669"/>
    <property type="project" value="TreeGrafter"/>
</dbReference>
<keyword evidence="3" id="KW-0812">Transmembrane</keyword>
<protein>
    <recommendedName>
        <fullName evidence="13">Myelin regulatory factor-like protein</fullName>
    </recommendedName>
</protein>
<feature type="compositionally biased region" description="Polar residues" evidence="8">
    <location>
        <begin position="205"/>
        <end position="217"/>
    </location>
</feature>
<comment type="subcellular location">
    <subcellularLocation>
        <location evidence="1">Membrane</location>
        <topology evidence="1">Single-pass membrane protein</topology>
    </subcellularLocation>
</comment>
<dbReference type="InterPro" id="IPR024061">
    <property type="entry name" value="NDT80_DNA-bd_dom"/>
</dbReference>
<proteinExistence type="inferred from homology"/>
<dbReference type="Pfam" id="PF13887">
    <property type="entry name" value="MYRF_ICA"/>
    <property type="match status" value="1"/>
</dbReference>
<evidence type="ECO:0000256" key="1">
    <source>
        <dbReference type="ARBA" id="ARBA00004167"/>
    </source>
</evidence>
<comment type="caution">
    <text evidence="11">The sequence shown here is derived from an EMBL/GenBank/DDBJ whole genome shotgun (WGS) entry which is preliminary data.</text>
</comment>
<feature type="compositionally biased region" description="Low complexity" evidence="8">
    <location>
        <begin position="305"/>
        <end position="314"/>
    </location>
</feature>
<dbReference type="GO" id="GO:0003700">
    <property type="term" value="F:DNA-binding transcription factor activity"/>
    <property type="evidence" value="ECO:0007669"/>
    <property type="project" value="UniProtKB-UniRule"/>
</dbReference>
<feature type="compositionally biased region" description="Low complexity" evidence="8">
    <location>
        <begin position="364"/>
        <end position="373"/>
    </location>
</feature>
<dbReference type="PROSITE" id="PS51688">
    <property type="entry name" value="ICA"/>
    <property type="match status" value="1"/>
</dbReference>
<keyword evidence="4" id="KW-1133">Transmembrane helix</keyword>
<dbReference type="InterPro" id="IPR030392">
    <property type="entry name" value="S74_ICA"/>
</dbReference>
<dbReference type="InterPro" id="IPR037141">
    <property type="entry name" value="NDT80_DNA-bd_dom_sf"/>
</dbReference>
<organism evidence="11 12">
    <name type="scientific">Pleuronectes platessa</name>
    <name type="common">European plaice</name>
    <dbReference type="NCBI Taxonomy" id="8262"/>
    <lineage>
        <taxon>Eukaryota</taxon>
        <taxon>Metazoa</taxon>
        <taxon>Chordata</taxon>
        <taxon>Craniata</taxon>
        <taxon>Vertebrata</taxon>
        <taxon>Euteleostomi</taxon>
        <taxon>Actinopterygii</taxon>
        <taxon>Neopterygii</taxon>
        <taxon>Teleostei</taxon>
        <taxon>Neoteleostei</taxon>
        <taxon>Acanthomorphata</taxon>
        <taxon>Carangaria</taxon>
        <taxon>Pleuronectiformes</taxon>
        <taxon>Pleuronectoidei</taxon>
        <taxon>Pleuronectidae</taxon>
        <taxon>Pleuronectes</taxon>
    </lineage>
</organism>
<dbReference type="EMBL" id="CADEAL010000263">
    <property type="protein sequence ID" value="CAB1417419.1"/>
    <property type="molecule type" value="Genomic_DNA"/>
</dbReference>
<evidence type="ECO:0000256" key="4">
    <source>
        <dbReference type="ARBA" id="ARBA00022989"/>
    </source>
</evidence>
<evidence type="ECO:0000256" key="6">
    <source>
        <dbReference type="ARBA" id="ARBA00023136"/>
    </source>
</evidence>
<feature type="domain" description="NDT80" evidence="9">
    <location>
        <begin position="296"/>
        <end position="584"/>
    </location>
</feature>
<dbReference type="Pfam" id="PF13884">
    <property type="entry name" value="Peptidase_S74"/>
    <property type="match status" value="1"/>
</dbReference>
<dbReference type="SUPFAM" id="SSF49417">
    <property type="entry name" value="p53-like transcription factors"/>
    <property type="match status" value="1"/>
</dbReference>